<evidence type="ECO:0000313" key="3">
    <source>
        <dbReference type="Proteomes" id="UP000540412"/>
    </source>
</evidence>
<dbReference type="EMBL" id="JACHIT010000001">
    <property type="protein sequence ID" value="MBB5912550.1"/>
    <property type="molecule type" value="Genomic_DNA"/>
</dbReference>
<dbReference type="SUPFAM" id="SSF54637">
    <property type="entry name" value="Thioesterase/thiol ester dehydrase-isomerase"/>
    <property type="match status" value="1"/>
</dbReference>
<organism evidence="2 3">
    <name type="scientific">Nocardia transvalensis</name>
    <dbReference type="NCBI Taxonomy" id="37333"/>
    <lineage>
        <taxon>Bacteria</taxon>
        <taxon>Bacillati</taxon>
        <taxon>Actinomycetota</taxon>
        <taxon>Actinomycetes</taxon>
        <taxon>Mycobacteriales</taxon>
        <taxon>Nocardiaceae</taxon>
        <taxon>Nocardia</taxon>
    </lineage>
</organism>
<dbReference type="Gene3D" id="3.10.129.10">
    <property type="entry name" value="Hotdog Thioesterase"/>
    <property type="match status" value="1"/>
</dbReference>
<proteinExistence type="predicted"/>
<protein>
    <submittedName>
        <fullName evidence="2">Acyl-coenzyme A thioesterase PaaI-like protein</fullName>
    </submittedName>
</protein>
<dbReference type="InterPro" id="IPR029069">
    <property type="entry name" value="HotDog_dom_sf"/>
</dbReference>
<keyword evidence="3" id="KW-1185">Reference proteome</keyword>
<dbReference type="Pfam" id="PF03061">
    <property type="entry name" value="4HBT"/>
    <property type="match status" value="1"/>
</dbReference>
<dbReference type="Proteomes" id="UP000540412">
    <property type="component" value="Unassembled WGS sequence"/>
</dbReference>
<feature type="domain" description="Thioesterase" evidence="1">
    <location>
        <begin position="8"/>
        <end position="71"/>
    </location>
</feature>
<dbReference type="InterPro" id="IPR006683">
    <property type="entry name" value="Thioestr_dom"/>
</dbReference>
<dbReference type="AlphaFoldDB" id="A0A7W9PAV0"/>
<name>A0A7W9PAV0_9NOCA</name>
<gene>
    <name evidence="2" type="ORF">BJY24_001417</name>
</gene>
<reference evidence="2 3" key="1">
    <citation type="submission" date="2020-08" db="EMBL/GenBank/DDBJ databases">
        <title>Sequencing the genomes of 1000 actinobacteria strains.</title>
        <authorList>
            <person name="Klenk H.-P."/>
        </authorList>
    </citation>
    <scope>NUCLEOTIDE SEQUENCE [LARGE SCALE GENOMIC DNA]</scope>
    <source>
        <strain evidence="2 3">DSM 43582</strain>
    </source>
</reference>
<dbReference type="RefSeq" id="WP_157185623.1">
    <property type="nucleotide sequence ID" value="NZ_JACHIT010000001.1"/>
</dbReference>
<accession>A0A7W9PAV0</accession>
<sequence length="95" mass="9934">MRLTRTGVYAAGHGVRFPVRDLAAGEHAVTHATATQFVRAAPGESWVRVRGELTRRGRTLAFVTATATLDDSPSTVIATSRITKSIIAGTGGLSG</sequence>
<evidence type="ECO:0000313" key="2">
    <source>
        <dbReference type="EMBL" id="MBB5912550.1"/>
    </source>
</evidence>
<evidence type="ECO:0000259" key="1">
    <source>
        <dbReference type="Pfam" id="PF03061"/>
    </source>
</evidence>
<comment type="caution">
    <text evidence="2">The sequence shown here is derived from an EMBL/GenBank/DDBJ whole genome shotgun (WGS) entry which is preliminary data.</text>
</comment>